<evidence type="ECO:0000256" key="7">
    <source>
        <dbReference type="ARBA" id="ARBA00022723"/>
    </source>
</evidence>
<comment type="function">
    <text evidence="3">Catalyzes the interconversion of 2-phosphoglycerate and 3-phosphoglycerate.</text>
</comment>
<organism evidence="15 16">
    <name type="scientific">Mycena citricolor</name>
    <dbReference type="NCBI Taxonomy" id="2018698"/>
    <lineage>
        <taxon>Eukaryota</taxon>
        <taxon>Fungi</taxon>
        <taxon>Dikarya</taxon>
        <taxon>Basidiomycota</taxon>
        <taxon>Agaricomycotina</taxon>
        <taxon>Agaricomycetes</taxon>
        <taxon>Agaricomycetidae</taxon>
        <taxon>Agaricales</taxon>
        <taxon>Marasmiineae</taxon>
        <taxon>Mycenaceae</taxon>
        <taxon>Mycena</taxon>
    </lineage>
</organism>
<evidence type="ECO:0000259" key="14">
    <source>
        <dbReference type="Pfam" id="PF06415"/>
    </source>
</evidence>
<dbReference type="HAMAP" id="MF_01038">
    <property type="entry name" value="GpmI"/>
    <property type="match status" value="1"/>
</dbReference>
<dbReference type="SUPFAM" id="SSF53649">
    <property type="entry name" value="Alkaline phosphatase-like"/>
    <property type="match status" value="1"/>
</dbReference>
<dbReference type="InterPro" id="IPR017850">
    <property type="entry name" value="Alkaline_phosphatase_core_sf"/>
</dbReference>
<evidence type="ECO:0000313" key="15">
    <source>
        <dbReference type="EMBL" id="CAK5282627.1"/>
    </source>
</evidence>
<keyword evidence="9" id="KW-0464">Manganese</keyword>
<evidence type="ECO:0000313" key="16">
    <source>
        <dbReference type="Proteomes" id="UP001295794"/>
    </source>
</evidence>
<dbReference type="GO" id="GO:0005737">
    <property type="term" value="C:cytoplasm"/>
    <property type="evidence" value="ECO:0007669"/>
    <property type="project" value="InterPro"/>
</dbReference>
<keyword evidence="10" id="KW-0413">Isomerase</keyword>
<dbReference type="Pfam" id="PF06415">
    <property type="entry name" value="iPGM_N"/>
    <property type="match status" value="1"/>
</dbReference>
<dbReference type="InterPro" id="IPR005995">
    <property type="entry name" value="Pgm_bpd_ind"/>
</dbReference>
<dbReference type="PANTHER" id="PTHR31637:SF0">
    <property type="entry name" value="2,3-BISPHOSPHOGLYCERATE-INDEPENDENT PHOSPHOGLYCERATE MUTASE"/>
    <property type="match status" value="1"/>
</dbReference>
<dbReference type="Gene3D" id="3.40.720.10">
    <property type="entry name" value="Alkaline Phosphatase, subunit A"/>
    <property type="match status" value="1"/>
</dbReference>
<dbReference type="GO" id="GO:0004619">
    <property type="term" value="F:phosphoglycerate mutase activity"/>
    <property type="evidence" value="ECO:0007669"/>
    <property type="project" value="UniProtKB-EC"/>
</dbReference>
<comment type="caution">
    <text evidence="15">The sequence shown here is derived from an EMBL/GenBank/DDBJ whole genome shotgun (WGS) entry which is preliminary data.</text>
</comment>
<protein>
    <recommendedName>
        <fullName evidence="11">2,3-bisphosphoglycerate-independent phosphoglycerate mutase</fullName>
        <ecNumber evidence="6">5.4.2.12</ecNumber>
    </recommendedName>
    <alternativeName>
        <fullName evidence="12">Cofactor-independent phosphoglycerate mutase homolog</fullName>
    </alternativeName>
</protein>
<dbReference type="InterPro" id="IPR011258">
    <property type="entry name" value="BPG-indep_PGM_N"/>
</dbReference>
<dbReference type="InterPro" id="IPR036646">
    <property type="entry name" value="PGAM_B_sf"/>
</dbReference>
<dbReference type="EC" id="5.4.2.12" evidence="6"/>
<dbReference type="NCBIfam" id="TIGR01307">
    <property type="entry name" value="pgm_bpd_ind"/>
    <property type="match status" value="1"/>
</dbReference>
<dbReference type="GO" id="GO:0006007">
    <property type="term" value="P:glucose catabolic process"/>
    <property type="evidence" value="ECO:0007669"/>
    <property type="project" value="InterPro"/>
</dbReference>
<feature type="domain" description="BPG-independent PGAM N-terminal" evidence="14">
    <location>
        <begin position="649"/>
        <end position="859"/>
    </location>
</feature>
<comment type="pathway">
    <text evidence="4">Carbohydrate degradation; glycolysis; pyruvate from D-glyceraldehyde 3-phosphate: step 3/5.</text>
</comment>
<comment type="catalytic activity">
    <reaction evidence="1">
        <text>(2R)-2-phosphoglycerate = (2R)-3-phosphoglycerate</text>
        <dbReference type="Rhea" id="RHEA:15901"/>
        <dbReference type="ChEBI" id="CHEBI:58272"/>
        <dbReference type="ChEBI" id="CHEBI:58289"/>
        <dbReference type="EC" id="5.4.2.12"/>
    </reaction>
</comment>
<evidence type="ECO:0000256" key="1">
    <source>
        <dbReference type="ARBA" id="ARBA00000370"/>
    </source>
</evidence>
<dbReference type="EMBL" id="CAVNYO010000459">
    <property type="protein sequence ID" value="CAK5282627.1"/>
    <property type="molecule type" value="Genomic_DNA"/>
</dbReference>
<dbReference type="SUPFAM" id="SSF64158">
    <property type="entry name" value="2,3-Bisphosphoglycerate-independent phosphoglycerate mutase, substrate-binding domain"/>
    <property type="match status" value="1"/>
</dbReference>
<evidence type="ECO:0000256" key="9">
    <source>
        <dbReference type="ARBA" id="ARBA00023211"/>
    </source>
</evidence>
<dbReference type="Proteomes" id="UP001295794">
    <property type="component" value="Unassembled WGS sequence"/>
</dbReference>
<keyword evidence="16" id="KW-1185">Reference proteome</keyword>
<comment type="similarity">
    <text evidence="5">Belongs to the BPG-independent phosphoglycerate mutase family.</text>
</comment>
<dbReference type="GO" id="GO:0006096">
    <property type="term" value="P:glycolytic process"/>
    <property type="evidence" value="ECO:0007669"/>
    <property type="project" value="UniProtKB-KW"/>
</dbReference>
<keyword evidence="7" id="KW-0479">Metal-binding</keyword>
<evidence type="ECO:0000256" key="3">
    <source>
        <dbReference type="ARBA" id="ARBA00002315"/>
    </source>
</evidence>
<keyword evidence="8" id="KW-0324">Glycolysis</keyword>
<comment type="cofactor">
    <cofactor evidence="2">
        <name>Mn(2+)</name>
        <dbReference type="ChEBI" id="CHEBI:29035"/>
    </cofactor>
</comment>
<evidence type="ECO:0000256" key="2">
    <source>
        <dbReference type="ARBA" id="ARBA00001936"/>
    </source>
</evidence>
<dbReference type="Pfam" id="PF01676">
    <property type="entry name" value="Metalloenzyme"/>
    <property type="match status" value="1"/>
</dbReference>
<dbReference type="CDD" id="cd16010">
    <property type="entry name" value="iPGM"/>
    <property type="match status" value="1"/>
</dbReference>
<dbReference type="PANTHER" id="PTHR31637">
    <property type="entry name" value="2,3-BISPHOSPHOGLYCERATE-INDEPENDENT PHOSPHOGLYCERATE MUTASE"/>
    <property type="match status" value="1"/>
</dbReference>
<gene>
    <name evidence="15" type="ORF">MYCIT1_LOCUS34527</name>
</gene>
<dbReference type="FunFam" id="3.40.1450.10:FF:000001">
    <property type="entry name" value="2,3-bisphosphoglycerate-independent phosphoglycerate mutase"/>
    <property type="match status" value="1"/>
</dbReference>
<evidence type="ECO:0000259" key="13">
    <source>
        <dbReference type="Pfam" id="PF01676"/>
    </source>
</evidence>
<evidence type="ECO:0000256" key="12">
    <source>
        <dbReference type="ARBA" id="ARBA00083354"/>
    </source>
</evidence>
<evidence type="ECO:0000256" key="8">
    <source>
        <dbReference type="ARBA" id="ARBA00023152"/>
    </source>
</evidence>
<accession>A0AAD2Q7J4</accession>
<name>A0AAD2Q7J4_9AGAR</name>
<proteinExistence type="inferred from homology"/>
<evidence type="ECO:0000256" key="11">
    <source>
        <dbReference type="ARBA" id="ARBA00071648"/>
    </source>
</evidence>
<evidence type="ECO:0000256" key="10">
    <source>
        <dbReference type="ARBA" id="ARBA00023235"/>
    </source>
</evidence>
<dbReference type="Gene3D" id="3.40.1450.10">
    <property type="entry name" value="BPG-independent phosphoglycerate mutase, domain B"/>
    <property type="match status" value="1"/>
</dbReference>
<reference evidence="15" key="1">
    <citation type="submission" date="2023-11" db="EMBL/GenBank/DDBJ databases">
        <authorList>
            <person name="De Vega J J."/>
            <person name="De Vega J J."/>
        </authorList>
    </citation>
    <scope>NUCLEOTIDE SEQUENCE</scope>
</reference>
<feature type="domain" description="Metalloenzyme" evidence="13">
    <location>
        <begin position="588"/>
        <end position="1072"/>
    </location>
</feature>
<evidence type="ECO:0000256" key="4">
    <source>
        <dbReference type="ARBA" id="ARBA00004798"/>
    </source>
</evidence>
<evidence type="ECO:0000256" key="6">
    <source>
        <dbReference type="ARBA" id="ARBA00012026"/>
    </source>
</evidence>
<dbReference type="InterPro" id="IPR006124">
    <property type="entry name" value="Metalloenzyme"/>
</dbReference>
<evidence type="ECO:0000256" key="5">
    <source>
        <dbReference type="ARBA" id="ARBA00008819"/>
    </source>
</evidence>
<dbReference type="AlphaFoldDB" id="A0AAD2Q7J4"/>
<dbReference type="GO" id="GO:0030145">
    <property type="term" value="F:manganese ion binding"/>
    <property type="evidence" value="ECO:0007669"/>
    <property type="project" value="InterPro"/>
</dbReference>
<sequence>MATTDIGIVSIHRARGNVTKDALDMGMKRLVDALVVHPFVQQRWNKVELVLQTPDLIEHFKNVGLDHPFPTAVMLVECSSVITHPDLDSVFSQAETQFGFKSNGSAFSADVAIRLHRPAPDDGKPHSTAMALMKVPRDLHPQEHHDALGPRFDEWVNMPQQDKYLRKHVLWAPNDDLDGRLGEIGFPAREHLLVSEIQGETLDDLKAIIEHPTFDDLFQGHTEWGKLWGGAFKKSDCFSSNVTTRRSALSHYEDSSNSAGISPMDPTVGIVSIHRARGPVTKDVLNSGMEQLVDALVVDPFVQQRWNKVELVVQTPDLIEHFENLGWTPAPHRHSASRMQVLTHSSLDPIFSQAETQFGFKSNGSAFSADVAIRLHRPASEDGKPHSTAMALMKVPQDLHPQEHHDALGPRFEEWVTMPQQEEYLRKQCVWSPNDDLDARLGEIGFPSREHLLIVEIQGEIIEHPSFDDAFQGHTEWGNLWGGAFKQSECFSSDVTTRLTRDEEGRVVVFPRRYDIQAGLDALFHTHSHISLSPRSHTSFSLALPSPCAPLPHPPAEPYTTKRDARCQGESLSDCARWLGCRYCPGLDGNAIEAGTTTNMDTIGKENSLRLLAAHGTAVGLNDGLMGNSEVGHLNIGAGRIVYQDIVKIDVSIKKRQFHKNATILESFKHAKDGNGRLHLIGLLSDGGVHSHNSHLYALLETAKEQGVPSTYIHCIGDGRDTAPRSAPGYVEALAEVTKKLEYGEIATYVGRYYAMDRDKRWERVKIAVDGLVGGVGEEGTDLVKAIKSNYEKDVTDEFMKPIIVNGEAGRIKDGDTIFFFNYRSDRMREIASVFGLPDKPMEVTIPKDLHITTMSRYNSEFPFPVAFPPQAMTNVLAEWLGKQGTKQAHIAETEKYAHVTFFFNGGVEAQYENEERHMVASPKVATYDLKPEMSVQDVADKVAEVVESNVHDFVMCNFAPPDMVGHTGVYDAAVKAITATDAAVGTVFAACQRAGYTLLVTADHGNAEQMKNLETGAPHTAHTCNPVPFILAAPAERKTKYALQGDEEGSDEEPGALCDVAPTILDLMGLPQPEDMTGRSLLVRN</sequence>